<comment type="caution">
    <text evidence="17">The sequence shown here is derived from an EMBL/GenBank/DDBJ whole genome shotgun (WGS) entry which is preliminary data.</text>
</comment>
<dbReference type="Gene3D" id="3.30.450.20">
    <property type="entry name" value="PAS domain"/>
    <property type="match status" value="1"/>
</dbReference>
<evidence type="ECO:0000256" key="3">
    <source>
        <dbReference type="ARBA" id="ARBA00012438"/>
    </source>
</evidence>
<dbReference type="PROSITE" id="PS50113">
    <property type="entry name" value="PAC"/>
    <property type="match status" value="1"/>
</dbReference>
<evidence type="ECO:0000256" key="1">
    <source>
        <dbReference type="ARBA" id="ARBA00000085"/>
    </source>
</evidence>
<dbReference type="PANTHER" id="PTHR45453:SF1">
    <property type="entry name" value="PHOSPHATE REGULON SENSOR PROTEIN PHOR"/>
    <property type="match status" value="1"/>
</dbReference>
<dbReference type="InterPro" id="IPR000700">
    <property type="entry name" value="PAS-assoc_C"/>
</dbReference>
<evidence type="ECO:0000256" key="2">
    <source>
        <dbReference type="ARBA" id="ARBA00004651"/>
    </source>
</evidence>
<organism evidence="17 18">
    <name type="scientific">Tumebacillus lipolyticus</name>
    <dbReference type="NCBI Taxonomy" id="1280370"/>
    <lineage>
        <taxon>Bacteria</taxon>
        <taxon>Bacillati</taxon>
        <taxon>Bacillota</taxon>
        <taxon>Bacilli</taxon>
        <taxon>Bacillales</taxon>
        <taxon>Alicyclobacillaceae</taxon>
        <taxon>Tumebacillus</taxon>
    </lineage>
</organism>
<keyword evidence="9" id="KW-0067">ATP-binding</keyword>
<feature type="domain" description="PAS" evidence="14">
    <location>
        <begin position="251"/>
        <end position="296"/>
    </location>
</feature>
<dbReference type="SMART" id="SM00388">
    <property type="entry name" value="HisKA"/>
    <property type="match status" value="1"/>
</dbReference>
<keyword evidence="18" id="KW-1185">Reference proteome</keyword>
<keyword evidence="5" id="KW-0597">Phosphoprotein</keyword>
<keyword evidence="8 17" id="KW-0418">Kinase</keyword>
<name>A0ABW4ZXF9_9BACL</name>
<evidence type="ECO:0000256" key="12">
    <source>
        <dbReference type="SAM" id="Phobius"/>
    </source>
</evidence>
<dbReference type="SUPFAM" id="SSF47384">
    <property type="entry name" value="Homodimeric domain of signal transducing histidine kinase"/>
    <property type="match status" value="1"/>
</dbReference>
<evidence type="ECO:0000313" key="18">
    <source>
        <dbReference type="Proteomes" id="UP001597343"/>
    </source>
</evidence>
<dbReference type="InterPro" id="IPR003594">
    <property type="entry name" value="HATPase_dom"/>
</dbReference>
<evidence type="ECO:0000259" key="16">
    <source>
        <dbReference type="PROSITE" id="PS50885"/>
    </source>
</evidence>
<evidence type="ECO:0000256" key="4">
    <source>
        <dbReference type="ARBA" id="ARBA00022475"/>
    </source>
</evidence>
<comment type="catalytic activity">
    <reaction evidence="1">
        <text>ATP + protein L-histidine = ADP + protein N-phospho-L-histidine.</text>
        <dbReference type="EC" id="2.7.13.3"/>
    </reaction>
</comment>
<evidence type="ECO:0000256" key="5">
    <source>
        <dbReference type="ARBA" id="ARBA00022553"/>
    </source>
</evidence>
<dbReference type="Gene3D" id="1.10.287.130">
    <property type="match status" value="1"/>
</dbReference>
<gene>
    <name evidence="17" type="primary">pnpS</name>
    <name evidence="17" type="ORF">ACFSOY_08920</name>
</gene>
<dbReference type="InterPro" id="IPR013656">
    <property type="entry name" value="PAS_4"/>
</dbReference>
<dbReference type="RefSeq" id="WP_386045793.1">
    <property type="nucleotide sequence ID" value="NZ_JBHUIO010000005.1"/>
</dbReference>
<dbReference type="EC" id="2.7.13.3" evidence="3"/>
<feature type="domain" description="PAC" evidence="15">
    <location>
        <begin position="321"/>
        <end position="371"/>
    </location>
</feature>
<dbReference type="NCBIfam" id="TIGR00229">
    <property type="entry name" value="sensory_box"/>
    <property type="match status" value="1"/>
</dbReference>
<dbReference type="SMART" id="SM00387">
    <property type="entry name" value="HATPase_c"/>
    <property type="match status" value="1"/>
</dbReference>
<keyword evidence="7" id="KW-0547">Nucleotide-binding</keyword>
<feature type="domain" description="Histidine kinase" evidence="13">
    <location>
        <begin position="375"/>
        <end position="593"/>
    </location>
</feature>
<evidence type="ECO:0000259" key="13">
    <source>
        <dbReference type="PROSITE" id="PS50109"/>
    </source>
</evidence>
<keyword evidence="12" id="KW-0812">Transmembrane</keyword>
<dbReference type="CDD" id="cd06225">
    <property type="entry name" value="HAMP"/>
    <property type="match status" value="1"/>
</dbReference>
<keyword evidence="11 12" id="KW-0472">Membrane</keyword>
<dbReference type="SUPFAM" id="SSF158472">
    <property type="entry name" value="HAMP domain-like"/>
    <property type="match status" value="1"/>
</dbReference>
<evidence type="ECO:0000256" key="10">
    <source>
        <dbReference type="ARBA" id="ARBA00023012"/>
    </source>
</evidence>
<accession>A0ABW4ZXF9</accession>
<evidence type="ECO:0000313" key="17">
    <source>
        <dbReference type="EMBL" id="MFD2170116.1"/>
    </source>
</evidence>
<dbReference type="InterPro" id="IPR003660">
    <property type="entry name" value="HAMP_dom"/>
</dbReference>
<dbReference type="Pfam" id="PF00672">
    <property type="entry name" value="HAMP"/>
    <property type="match status" value="1"/>
</dbReference>
<dbReference type="Pfam" id="PF08448">
    <property type="entry name" value="PAS_4"/>
    <property type="match status" value="1"/>
</dbReference>
<dbReference type="InterPro" id="IPR036890">
    <property type="entry name" value="HATPase_C_sf"/>
</dbReference>
<dbReference type="EMBL" id="JBHUIO010000005">
    <property type="protein sequence ID" value="MFD2170116.1"/>
    <property type="molecule type" value="Genomic_DNA"/>
</dbReference>
<dbReference type="SUPFAM" id="SSF55785">
    <property type="entry name" value="PYP-like sensor domain (PAS domain)"/>
    <property type="match status" value="1"/>
</dbReference>
<proteinExistence type="predicted"/>
<dbReference type="InterPro" id="IPR005467">
    <property type="entry name" value="His_kinase_dom"/>
</dbReference>
<evidence type="ECO:0000256" key="8">
    <source>
        <dbReference type="ARBA" id="ARBA00022777"/>
    </source>
</evidence>
<keyword evidence="6" id="KW-0808">Transferase</keyword>
<dbReference type="InterPro" id="IPR004358">
    <property type="entry name" value="Sig_transdc_His_kin-like_C"/>
</dbReference>
<dbReference type="SMART" id="SM00091">
    <property type="entry name" value="PAS"/>
    <property type="match status" value="1"/>
</dbReference>
<evidence type="ECO:0000259" key="15">
    <source>
        <dbReference type="PROSITE" id="PS50113"/>
    </source>
</evidence>
<dbReference type="Pfam" id="PF02518">
    <property type="entry name" value="HATPase_c"/>
    <property type="match status" value="1"/>
</dbReference>
<dbReference type="PROSITE" id="PS50112">
    <property type="entry name" value="PAS"/>
    <property type="match status" value="1"/>
</dbReference>
<reference evidence="18" key="1">
    <citation type="journal article" date="2019" name="Int. J. Syst. Evol. Microbiol.">
        <title>The Global Catalogue of Microorganisms (GCM) 10K type strain sequencing project: providing services to taxonomists for standard genome sequencing and annotation.</title>
        <authorList>
            <consortium name="The Broad Institute Genomics Platform"/>
            <consortium name="The Broad Institute Genome Sequencing Center for Infectious Disease"/>
            <person name="Wu L."/>
            <person name="Ma J."/>
        </authorList>
    </citation>
    <scope>NUCLEOTIDE SEQUENCE [LARGE SCALE GENOMIC DNA]</scope>
    <source>
        <strain evidence="18">CGMCC 1.13574</strain>
    </source>
</reference>
<protein>
    <recommendedName>
        <fullName evidence="3">histidine kinase</fullName>
        <ecNumber evidence="3">2.7.13.3</ecNumber>
    </recommendedName>
</protein>
<comment type="subcellular location">
    <subcellularLocation>
        <location evidence="2">Cell membrane</location>
        <topology evidence="2">Multi-pass membrane protein</topology>
    </subcellularLocation>
</comment>
<feature type="domain" description="HAMP" evidence="16">
    <location>
        <begin position="194"/>
        <end position="246"/>
    </location>
</feature>
<dbReference type="InterPro" id="IPR035965">
    <property type="entry name" value="PAS-like_dom_sf"/>
</dbReference>
<dbReference type="Gene3D" id="3.30.565.10">
    <property type="entry name" value="Histidine kinase-like ATPase, C-terminal domain"/>
    <property type="match status" value="1"/>
</dbReference>
<dbReference type="SMART" id="SM00304">
    <property type="entry name" value="HAMP"/>
    <property type="match status" value="1"/>
</dbReference>
<keyword evidence="12" id="KW-1133">Transmembrane helix</keyword>
<dbReference type="InterPro" id="IPR050351">
    <property type="entry name" value="BphY/WalK/GraS-like"/>
</dbReference>
<dbReference type="CDD" id="cd00082">
    <property type="entry name" value="HisKA"/>
    <property type="match status" value="1"/>
</dbReference>
<evidence type="ECO:0000256" key="7">
    <source>
        <dbReference type="ARBA" id="ARBA00022741"/>
    </source>
</evidence>
<sequence length="600" mass="66783">MIRGIRWRIVLTYLVLIVLALSIFGVYMLQFVEKVFMDNLQSQVKEETTLLATWVAPHLETYDTPGQKERVYDMISRTGMALAARVTLIDLRGNVMLDTLSDNESRQNQLDNPEVEAATNGSVGLHIRKVPYSAYNVLHLAVPVYGEHGPVAIMRMGVPLKGAHETLQALWGRIGMSLLIVAIVASLFGLRFAHGIAAPIEAITRSTRKIASGAFDERIHQRGRDELRVMADSINAMASRLSEQIEDLTQEKGKFEGILKHLVSGVIVVDRSGRVTLVNAAMERMIGSTAEELLQKWHWEGGYNFGLSAMIDEAILVGTAQKKEITLHKPVERTVEVHITPIFSNNGRIAGAIVLMHDVSEWRRLERMRSEFVANVSHELRTPITAVKGFSETLLDGALNDPEITRQFLQIIHDESERLKRLVTDLLELSKIESRFIVFQHEPFDIVKLSQRTVEKYAHQAEGQGLTLHLDLPQEPVMLEGDADRIAQVLINLIGNAIAYTPSGGEVRVSVAEVEDEVVLTVQDTGIGIPAEDLPRLFERFYRVDKARARRSGGTGLGLAIVKHILEGHHGHVEVKSEVGKGSQFVIYLPKKQSGNETAP</sequence>
<keyword evidence="4" id="KW-1003">Cell membrane</keyword>
<evidence type="ECO:0000256" key="6">
    <source>
        <dbReference type="ARBA" id="ARBA00022679"/>
    </source>
</evidence>
<evidence type="ECO:0000256" key="11">
    <source>
        <dbReference type="ARBA" id="ARBA00023136"/>
    </source>
</evidence>
<dbReference type="PANTHER" id="PTHR45453">
    <property type="entry name" value="PHOSPHATE REGULON SENSOR PROTEIN PHOR"/>
    <property type="match status" value="1"/>
</dbReference>
<dbReference type="InterPro" id="IPR000014">
    <property type="entry name" value="PAS"/>
</dbReference>
<dbReference type="Gene3D" id="6.10.340.10">
    <property type="match status" value="1"/>
</dbReference>
<dbReference type="Proteomes" id="UP001597343">
    <property type="component" value="Unassembled WGS sequence"/>
</dbReference>
<dbReference type="NCBIfam" id="NF046044">
    <property type="entry name" value="PnpS"/>
    <property type="match status" value="1"/>
</dbReference>
<evidence type="ECO:0000259" key="14">
    <source>
        <dbReference type="PROSITE" id="PS50112"/>
    </source>
</evidence>
<dbReference type="Pfam" id="PF00512">
    <property type="entry name" value="HisKA"/>
    <property type="match status" value="1"/>
</dbReference>
<dbReference type="PRINTS" id="PR00344">
    <property type="entry name" value="BCTRLSENSOR"/>
</dbReference>
<dbReference type="InterPro" id="IPR003661">
    <property type="entry name" value="HisK_dim/P_dom"/>
</dbReference>
<dbReference type="InterPro" id="IPR036097">
    <property type="entry name" value="HisK_dim/P_sf"/>
</dbReference>
<dbReference type="PROSITE" id="PS50109">
    <property type="entry name" value="HIS_KIN"/>
    <property type="match status" value="1"/>
</dbReference>
<dbReference type="CDD" id="cd00075">
    <property type="entry name" value="HATPase"/>
    <property type="match status" value="1"/>
</dbReference>
<keyword evidence="10" id="KW-0902">Two-component regulatory system</keyword>
<feature type="transmembrane region" description="Helical" evidence="12">
    <location>
        <begin position="7"/>
        <end position="29"/>
    </location>
</feature>
<dbReference type="CDD" id="cd00130">
    <property type="entry name" value="PAS"/>
    <property type="match status" value="1"/>
</dbReference>
<dbReference type="SUPFAM" id="SSF55874">
    <property type="entry name" value="ATPase domain of HSP90 chaperone/DNA topoisomerase II/histidine kinase"/>
    <property type="match status" value="1"/>
</dbReference>
<dbReference type="PROSITE" id="PS50885">
    <property type="entry name" value="HAMP"/>
    <property type="match status" value="1"/>
</dbReference>
<dbReference type="GO" id="GO:0016301">
    <property type="term" value="F:kinase activity"/>
    <property type="evidence" value="ECO:0007669"/>
    <property type="project" value="UniProtKB-KW"/>
</dbReference>
<evidence type="ECO:0000256" key="9">
    <source>
        <dbReference type="ARBA" id="ARBA00022840"/>
    </source>
</evidence>